<accession>A0A916XPY0</accession>
<gene>
    <name evidence="1" type="ORF">GCM10010994_55700</name>
</gene>
<sequence>MTSDPQALRATVEASRGPLDDETLGRVICAIMGVEFSRAPAWGSDKQIAVYGQHDSTPVWHGPRHLAPDVSIDAAVGLVERGRPGWRWVVDSDGMAALWSTDETGYAAGEEPCTSPALALIAALLRAKEAEHDA</sequence>
<name>A0A916XPY0_9HYPH</name>
<reference evidence="1" key="2">
    <citation type="submission" date="2020-09" db="EMBL/GenBank/DDBJ databases">
        <authorList>
            <person name="Sun Q."/>
            <person name="Zhou Y."/>
        </authorList>
    </citation>
    <scope>NUCLEOTIDE SEQUENCE</scope>
    <source>
        <strain evidence="1">CGMCC 1.12919</strain>
    </source>
</reference>
<dbReference type="AlphaFoldDB" id="A0A916XPY0"/>
<proteinExistence type="predicted"/>
<keyword evidence="2" id="KW-1185">Reference proteome</keyword>
<evidence type="ECO:0000313" key="2">
    <source>
        <dbReference type="Proteomes" id="UP000637002"/>
    </source>
</evidence>
<dbReference type="EMBL" id="BMGG01000011">
    <property type="protein sequence ID" value="GGC90755.1"/>
    <property type="molecule type" value="Genomic_DNA"/>
</dbReference>
<dbReference type="Proteomes" id="UP000637002">
    <property type="component" value="Unassembled WGS sequence"/>
</dbReference>
<evidence type="ECO:0000313" key="1">
    <source>
        <dbReference type="EMBL" id="GGC90755.1"/>
    </source>
</evidence>
<protein>
    <submittedName>
        <fullName evidence="1">Uncharacterized protein</fullName>
    </submittedName>
</protein>
<dbReference type="RefSeq" id="WP_188612433.1">
    <property type="nucleotide sequence ID" value="NZ_BMGG01000011.1"/>
</dbReference>
<organism evidence="1 2">
    <name type="scientific">Chelatococcus reniformis</name>
    <dbReference type="NCBI Taxonomy" id="1494448"/>
    <lineage>
        <taxon>Bacteria</taxon>
        <taxon>Pseudomonadati</taxon>
        <taxon>Pseudomonadota</taxon>
        <taxon>Alphaproteobacteria</taxon>
        <taxon>Hyphomicrobiales</taxon>
        <taxon>Chelatococcaceae</taxon>
        <taxon>Chelatococcus</taxon>
    </lineage>
</organism>
<reference evidence="1" key="1">
    <citation type="journal article" date="2014" name="Int. J. Syst. Evol. Microbiol.">
        <title>Complete genome sequence of Corynebacterium casei LMG S-19264T (=DSM 44701T), isolated from a smear-ripened cheese.</title>
        <authorList>
            <consortium name="US DOE Joint Genome Institute (JGI-PGF)"/>
            <person name="Walter F."/>
            <person name="Albersmeier A."/>
            <person name="Kalinowski J."/>
            <person name="Ruckert C."/>
        </authorList>
    </citation>
    <scope>NUCLEOTIDE SEQUENCE</scope>
    <source>
        <strain evidence="1">CGMCC 1.12919</strain>
    </source>
</reference>
<comment type="caution">
    <text evidence="1">The sequence shown here is derived from an EMBL/GenBank/DDBJ whole genome shotgun (WGS) entry which is preliminary data.</text>
</comment>